<feature type="domain" description="Cyclic nucleotide-binding" evidence="1">
    <location>
        <begin position="34"/>
        <end position="70"/>
    </location>
</feature>
<dbReference type="InterPro" id="IPR014710">
    <property type="entry name" value="RmlC-like_jellyroll"/>
</dbReference>
<protein>
    <submittedName>
        <fullName evidence="2">Crp/Fnr family transcriptional regulator</fullName>
    </submittedName>
</protein>
<dbReference type="SUPFAM" id="SSF51206">
    <property type="entry name" value="cAMP-binding domain-like"/>
    <property type="match status" value="1"/>
</dbReference>
<gene>
    <name evidence="2" type="ORF">FJR03_09605</name>
</gene>
<accession>A0A7M1AWZ0</accession>
<dbReference type="InterPro" id="IPR000595">
    <property type="entry name" value="cNMP-bd_dom"/>
</dbReference>
<dbReference type="PROSITE" id="PS50042">
    <property type="entry name" value="CNMP_BINDING_3"/>
    <property type="match status" value="1"/>
</dbReference>
<dbReference type="CDD" id="cd00038">
    <property type="entry name" value="CAP_ED"/>
    <property type="match status" value="1"/>
</dbReference>
<dbReference type="KEGG" id="smax:FJR03_09605"/>
<dbReference type="AlphaFoldDB" id="A0A7M1AWZ0"/>
<evidence type="ECO:0000313" key="2">
    <source>
        <dbReference type="EMBL" id="QOP41977.1"/>
    </source>
</evidence>
<evidence type="ECO:0000313" key="3">
    <source>
        <dbReference type="Proteomes" id="UP000593910"/>
    </source>
</evidence>
<dbReference type="Proteomes" id="UP000593910">
    <property type="component" value="Chromosome"/>
</dbReference>
<name>A0A7M1AWZ0_9BACT</name>
<reference evidence="2 3" key="1">
    <citation type="submission" date="2019-06" db="EMBL/GenBank/DDBJ databases">
        <title>Sulfurimonas gotlandica sp. nov., a chemoautotrophic and psychrotolerant epsilonproteobacterium isolated from a pelagic redoxcline, and an emended description of the genus Sulfurimonas.</title>
        <authorList>
            <person name="Wang S."/>
            <person name="Jiang L."/>
            <person name="Shao Z."/>
        </authorList>
    </citation>
    <scope>NUCLEOTIDE SEQUENCE [LARGE SCALE GENOMIC DNA]</scope>
    <source>
        <strain evidence="2 3">B2</strain>
    </source>
</reference>
<evidence type="ECO:0000259" key="1">
    <source>
        <dbReference type="PROSITE" id="PS50042"/>
    </source>
</evidence>
<sequence length="206" mass="24492">MEKKSEASFAKYKEFIQRYISVNILEWKIFTSKLSIKKFKKNETILYQGDVCKELYFINSGLVRAYILDESGKDFTWTIYFNDQNSHVTNLFVVDYQSFVEQKPATIYIEALEDTELVCVSFKDVQFLYKNFKKWERFGRMMSEAAYSYLHKQTIERQCKSADERFLVFVQESPHLLEKVPQYHIATLLGITPQHLSRLKKRINIS</sequence>
<organism evidence="2 3">
    <name type="scientific">Sulfurimonas marina</name>
    <dbReference type="NCBI Taxonomy" id="2590551"/>
    <lineage>
        <taxon>Bacteria</taxon>
        <taxon>Pseudomonadati</taxon>
        <taxon>Campylobacterota</taxon>
        <taxon>Epsilonproteobacteria</taxon>
        <taxon>Campylobacterales</taxon>
        <taxon>Sulfurimonadaceae</taxon>
        <taxon>Sulfurimonas</taxon>
    </lineage>
</organism>
<dbReference type="InterPro" id="IPR018490">
    <property type="entry name" value="cNMP-bd_dom_sf"/>
</dbReference>
<keyword evidence="3" id="KW-1185">Reference proteome</keyword>
<dbReference type="RefSeq" id="WP_193113297.1">
    <property type="nucleotide sequence ID" value="NZ_CP041165.1"/>
</dbReference>
<proteinExistence type="predicted"/>
<dbReference type="EMBL" id="CP041165">
    <property type="protein sequence ID" value="QOP41977.1"/>
    <property type="molecule type" value="Genomic_DNA"/>
</dbReference>
<dbReference type="Pfam" id="PF00027">
    <property type="entry name" value="cNMP_binding"/>
    <property type="match status" value="1"/>
</dbReference>
<dbReference type="Gene3D" id="2.60.120.10">
    <property type="entry name" value="Jelly Rolls"/>
    <property type="match status" value="1"/>
</dbReference>